<evidence type="ECO:0000256" key="1">
    <source>
        <dbReference type="ARBA" id="ARBA00007734"/>
    </source>
</evidence>
<dbReference type="Gene3D" id="3.10.350.10">
    <property type="entry name" value="LysM domain"/>
    <property type="match status" value="2"/>
</dbReference>
<evidence type="ECO:0000313" key="4">
    <source>
        <dbReference type="EMBL" id="RFU17282.1"/>
    </source>
</evidence>
<gene>
    <name evidence="4" type="ORF">D0Y96_10415</name>
</gene>
<dbReference type="InterPro" id="IPR036779">
    <property type="entry name" value="LysM_dom_sf"/>
</dbReference>
<dbReference type="Gene3D" id="1.10.530.10">
    <property type="match status" value="1"/>
</dbReference>
<name>A0A372IQS6_9BACT</name>
<dbReference type="CDD" id="cd16894">
    <property type="entry name" value="MltD-like"/>
    <property type="match status" value="1"/>
</dbReference>
<dbReference type="Proteomes" id="UP000264702">
    <property type="component" value="Unassembled WGS sequence"/>
</dbReference>
<dbReference type="SUPFAM" id="SSF54106">
    <property type="entry name" value="LysM domain"/>
    <property type="match status" value="2"/>
</dbReference>
<organism evidence="4 5">
    <name type="scientific">Paracidobacterium acidisoli</name>
    <dbReference type="NCBI Taxonomy" id="2303751"/>
    <lineage>
        <taxon>Bacteria</taxon>
        <taxon>Pseudomonadati</taxon>
        <taxon>Acidobacteriota</taxon>
        <taxon>Terriglobia</taxon>
        <taxon>Terriglobales</taxon>
        <taxon>Acidobacteriaceae</taxon>
        <taxon>Paracidobacterium</taxon>
    </lineage>
</organism>
<protein>
    <submittedName>
        <fullName evidence="4">LysM peptidoglycan-binding domain-containing protein</fullName>
    </submittedName>
</protein>
<dbReference type="PANTHER" id="PTHR37423:SF2">
    <property type="entry name" value="MEMBRANE-BOUND LYTIC MUREIN TRANSGLYCOSYLASE C"/>
    <property type="match status" value="1"/>
</dbReference>
<evidence type="ECO:0000259" key="3">
    <source>
        <dbReference type="PROSITE" id="PS51782"/>
    </source>
</evidence>
<accession>A0A372IQS6</accession>
<dbReference type="OrthoDB" id="9815002at2"/>
<evidence type="ECO:0000313" key="5">
    <source>
        <dbReference type="Proteomes" id="UP000264702"/>
    </source>
</evidence>
<reference evidence="4 5" key="1">
    <citation type="submission" date="2018-08" db="EMBL/GenBank/DDBJ databases">
        <title>Acidipila sp. 4G-K13, an acidobacterium isolated from forest soil.</title>
        <authorList>
            <person name="Gao Z.-H."/>
            <person name="Qiu L.-H."/>
        </authorList>
    </citation>
    <scope>NUCLEOTIDE SEQUENCE [LARGE SCALE GENOMIC DNA]</scope>
    <source>
        <strain evidence="4 5">4G-K13</strain>
    </source>
</reference>
<dbReference type="CDD" id="cd00118">
    <property type="entry name" value="LysM"/>
    <property type="match status" value="2"/>
</dbReference>
<dbReference type="EMBL" id="QVQT01000003">
    <property type="protein sequence ID" value="RFU17282.1"/>
    <property type="molecule type" value="Genomic_DNA"/>
</dbReference>
<proteinExistence type="inferred from homology"/>
<dbReference type="InterPro" id="IPR023346">
    <property type="entry name" value="Lysozyme-like_dom_sf"/>
</dbReference>
<evidence type="ECO:0000256" key="2">
    <source>
        <dbReference type="SAM" id="MobiDB-lite"/>
    </source>
</evidence>
<keyword evidence="5" id="KW-1185">Reference proteome</keyword>
<dbReference type="InterPro" id="IPR008258">
    <property type="entry name" value="Transglycosylase_SLT_dom_1"/>
</dbReference>
<dbReference type="SMART" id="SM00257">
    <property type="entry name" value="LysM"/>
    <property type="match status" value="2"/>
</dbReference>
<dbReference type="RefSeq" id="WP_117299819.1">
    <property type="nucleotide sequence ID" value="NZ_QVQT02000003.1"/>
</dbReference>
<dbReference type="PROSITE" id="PS51782">
    <property type="entry name" value="LYSM"/>
    <property type="match status" value="2"/>
</dbReference>
<feature type="compositionally biased region" description="Basic residues" evidence="2">
    <location>
        <begin position="498"/>
        <end position="509"/>
    </location>
</feature>
<feature type="domain" description="LysM" evidence="3">
    <location>
        <begin position="444"/>
        <end position="487"/>
    </location>
</feature>
<comment type="similarity">
    <text evidence="1">Belongs to the transglycosylase Slt family.</text>
</comment>
<dbReference type="PANTHER" id="PTHR37423">
    <property type="entry name" value="SOLUBLE LYTIC MUREIN TRANSGLYCOSYLASE-RELATED"/>
    <property type="match status" value="1"/>
</dbReference>
<feature type="region of interest" description="Disordered" evidence="2">
    <location>
        <begin position="492"/>
        <end position="556"/>
    </location>
</feature>
<comment type="caution">
    <text evidence="4">The sequence shown here is derived from an EMBL/GenBank/DDBJ whole genome shotgun (WGS) entry which is preliminary data.</text>
</comment>
<dbReference type="InterPro" id="IPR018392">
    <property type="entry name" value="LysM"/>
</dbReference>
<dbReference type="Pfam" id="PF01464">
    <property type="entry name" value="SLT"/>
    <property type="match status" value="1"/>
</dbReference>
<feature type="domain" description="LysM" evidence="3">
    <location>
        <begin position="386"/>
        <end position="430"/>
    </location>
</feature>
<dbReference type="Pfam" id="PF01476">
    <property type="entry name" value="LysM"/>
    <property type="match status" value="2"/>
</dbReference>
<dbReference type="AlphaFoldDB" id="A0A372IQS6"/>
<sequence>MSRQKAEQDQQLIDTVEKAWQTGMQNYQQGHAAAAKANFDYAVDLMLTSGLDIRNDPALSAEFDRIVDAENTQELDALRQKTNAASQAAEPAPVDIANDVTFPVDPNVKAQAEAELKVTQSDLPLVMNDPVASFINFFTHTTLGHNTIVGSLTRAGRYKEMIQRVLKEEGVPQDLFYLAVAESGFRPQAVNPRSDAAGMWQFMPYGTYGLRRTAWYDERFDPEKSTRAYAREIKANYEQLGDWYLAMAAYDWGAGNVQRAVQRTGYADFWELYRRNNLPAETKNYVPIIIAVTIMAKNPKQYGLDDLAPDPPLLDDTVTTDYAVDLRLVSDITGAPLQEIEALNPSLLRMSTPPDEPFDLHLPAGAKAGFEQTIAEIPEDKRRYWRYHVLQPSDTISDIARTYHVSTSEIAFVNQLSSTEDLSGVDALVIPVAPSSAPSSLRTARYKVRHGDTVVTVADRFGVTVEQLRRWNHLKGSELAVGRSLYVSEPARITGSSRGRHGRGTRRHASAKETASHSTAASERGQKRSGGHPARRVDESRAHAVAGSSAKKKKHI</sequence>
<dbReference type="SUPFAM" id="SSF53955">
    <property type="entry name" value="Lysozyme-like"/>
    <property type="match status" value="1"/>
</dbReference>